<keyword evidence="7" id="KW-0812">Transmembrane</keyword>
<keyword evidence="2" id="KW-0349">Heme</keyword>
<keyword evidence="4" id="KW-0560">Oxidoreductase</keyword>
<comment type="caution">
    <text evidence="8">The sequence shown here is derived from an EMBL/GenBank/DDBJ whole genome shotgun (WGS) entry which is preliminary data.</text>
</comment>
<protein>
    <recommendedName>
        <fullName evidence="10">Cytochrome P450</fullName>
    </recommendedName>
</protein>
<organism evidence="8 9">
    <name type="scientific">Marasmiellus scandens</name>
    <dbReference type="NCBI Taxonomy" id="2682957"/>
    <lineage>
        <taxon>Eukaryota</taxon>
        <taxon>Fungi</taxon>
        <taxon>Dikarya</taxon>
        <taxon>Basidiomycota</taxon>
        <taxon>Agaricomycotina</taxon>
        <taxon>Agaricomycetes</taxon>
        <taxon>Agaricomycetidae</taxon>
        <taxon>Agaricales</taxon>
        <taxon>Marasmiineae</taxon>
        <taxon>Omphalotaceae</taxon>
        <taxon>Marasmiellus</taxon>
    </lineage>
</organism>
<evidence type="ECO:0000313" key="9">
    <source>
        <dbReference type="Proteomes" id="UP001498398"/>
    </source>
</evidence>
<evidence type="ECO:0000256" key="4">
    <source>
        <dbReference type="ARBA" id="ARBA00023002"/>
    </source>
</evidence>
<keyword evidence="7" id="KW-0472">Membrane</keyword>
<gene>
    <name evidence="8" type="ORF">VKT23_007617</name>
</gene>
<dbReference type="PANTHER" id="PTHR24291">
    <property type="entry name" value="CYTOCHROME P450 FAMILY 4"/>
    <property type="match status" value="1"/>
</dbReference>
<accession>A0ABR1JRK0</accession>
<proteinExistence type="inferred from homology"/>
<evidence type="ECO:0008006" key="10">
    <source>
        <dbReference type="Google" id="ProtNLM"/>
    </source>
</evidence>
<evidence type="ECO:0000256" key="1">
    <source>
        <dbReference type="ARBA" id="ARBA00010617"/>
    </source>
</evidence>
<dbReference type="EMBL" id="JBANRG010000010">
    <property type="protein sequence ID" value="KAK7463034.1"/>
    <property type="molecule type" value="Genomic_DNA"/>
</dbReference>
<name>A0ABR1JRK0_9AGAR</name>
<dbReference type="Pfam" id="PF00067">
    <property type="entry name" value="p450"/>
    <property type="match status" value="1"/>
</dbReference>
<dbReference type="Gene3D" id="1.10.630.10">
    <property type="entry name" value="Cytochrome P450"/>
    <property type="match status" value="1"/>
</dbReference>
<keyword evidence="6" id="KW-0503">Monooxygenase</keyword>
<dbReference type="InterPro" id="IPR001128">
    <property type="entry name" value="Cyt_P450"/>
</dbReference>
<dbReference type="InterPro" id="IPR036396">
    <property type="entry name" value="Cyt_P450_sf"/>
</dbReference>
<evidence type="ECO:0000256" key="3">
    <source>
        <dbReference type="ARBA" id="ARBA00022723"/>
    </source>
</evidence>
<comment type="similarity">
    <text evidence="1">Belongs to the cytochrome P450 family.</text>
</comment>
<dbReference type="InterPro" id="IPR050196">
    <property type="entry name" value="Cytochrome_P450_Monoox"/>
</dbReference>
<dbReference type="Proteomes" id="UP001498398">
    <property type="component" value="Unassembled WGS sequence"/>
</dbReference>
<reference evidence="8 9" key="1">
    <citation type="submission" date="2024-01" db="EMBL/GenBank/DDBJ databases">
        <title>A draft genome for the cacao thread blight pathogen Marasmiellus scandens.</title>
        <authorList>
            <person name="Baruah I.K."/>
            <person name="Leung J."/>
            <person name="Bukari Y."/>
            <person name="Amoako-Attah I."/>
            <person name="Meinhardt L.W."/>
            <person name="Bailey B.A."/>
            <person name="Cohen S.P."/>
        </authorList>
    </citation>
    <scope>NUCLEOTIDE SEQUENCE [LARGE SCALE GENOMIC DNA]</scope>
    <source>
        <strain evidence="8 9">GH-19</strain>
    </source>
</reference>
<feature type="transmembrane region" description="Helical" evidence="7">
    <location>
        <begin position="6"/>
        <end position="25"/>
    </location>
</feature>
<keyword evidence="9" id="KW-1185">Reference proteome</keyword>
<sequence>MDVDVFRVSLALFAVLVGNRIFHFFTSFKRVASLPGERPPFQPFGLPGALLPTTWWNLGADMHWINRKSLYKHSETVSIVPWLIGPPSIWCSNLDVARQVASGGHKSCWIKPEEASQALLLWGMNLVASEGETWRKHRRVMGPAFNSKLYKLVWESSVKTYKDMLATEGWEGKKAGEQMEVKSIQDLTFKFALLLIGKCGFGFNFTWADPPQSSTRMPVQEAIRTVADTYMLFVFAPRWVKWLPFEKFRHARQAYSELEGFMRDQVAQRRAAYQDNKSSSESESSDAFSLLVQANEDSESKYKLDDKELTGNVFVMLFAGHETTAHTLAATLGFLAVYDEIQEEVGKEIREVIGDREPEFEDYSKLVKTAACFFEALRM</sequence>
<evidence type="ECO:0000313" key="8">
    <source>
        <dbReference type="EMBL" id="KAK7463034.1"/>
    </source>
</evidence>
<evidence type="ECO:0000256" key="7">
    <source>
        <dbReference type="SAM" id="Phobius"/>
    </source>
</evidence>
<evidence type="ECO:0000256" key="6">
    <source>
        <dbReference type="ARBA" id="ARBA00023033"/>
    </source>
</evidence>
<keyword evidence="5" id="KW-0408">Iron</keyword>
<evidence type="ECO:0000256" key="2">
    <source>
        <dbReference type="ARBA" id="ARBA00022617"/>
    </source>
</evidence>
<dbReference type="PANTHER" id="PTHR24291:SF50">
    <property type="entry name" value="BIFUNCTIONAL ALBAFLAVENONE MONOOXYGENASE_TERPENE SYNTHASE"/>
    <property type="match status" value="1"/>
</dbReference>
<keyword evidence="7" id="KW-1133">Transmembrane helix</keyword>
<evidence type="ECO:0000256" key="5">
    <source>
        <dbReference type="ARBA" id="ARBA00023004"/>
    </source>
</evidence>
<keyword evidence="3" id="KW-0479">Metal-binding</keyword>
<dbReference type="SUPFAM" id="SSF48264">
    <property type="entry name" value="Cytochrome P450"/>
    <property type="match status" value="1"/>
</dbReference>